<dbReference type="Pfam" id="PF05721">
    <property type="entry name" value="PhyH"/>
    <property type="match status" value="1"/>
</dbReference>
<dbReference type="PANTHER" id="PTHR31630:SF6">
    <property type="entry name" value="PHYTANOYL-COA DIOXYGENASE-RELATED"/>
    <property type="match status" value="1"/>
</dbReference>
<dbReference type="InterPro" id="IPR008775">
    <property type="entry name" value="Phytyl_CoA_dOase-like"/>
</dbReference>
<proteinExistence type="predicted"/>
<sequence>MPEKQPIYIDAEELSAHRDGAYALNGVLDSTEIAHLQNQMWNYLERLTNNHKVPIRQNHPKTWKSIGDLESLQKMLFQSGSIGHNPMSWHVRTSEKVLKEFQKLHQTDRLLTSMDGMSIMLPPEKTGFGFQDQSGKVKLHTDQAYRDSTINRWQGQVNLFKVYENDGALRLLRGSHKLHEEFPKHFNQIDFNKAFFILNEEELQWYRDRLDDDADVCVKTEAGSLLLWTSCTIHQGMNPTRPRPHPENIRCTLYVCMHPFDGCSSKQIQTAQRAFHEHRTTDGSGTNLFGKYHPTSRRGKSFHVPPNLTRTELGIDEKVILEKFPFLGRTCSCVDYTCLCQ</sequence>
<dbReference type="WBParaSite" id="ACRNAN_scaffold1748.g6352.t1">
    <property type="protein sequence ID" value="ACRNAN_scaffold1748.g6352.t1"/>
    <property type="gene ID" value="ACRNAN_scaffold1748.g6352"/>
</dbReference>
<dbReference type="AlphaFoldDB" id="A0A914D2K6"/>
<accession>A0A914D2K6</accession>
<dbReference type="Proteomes" id="UP000887540">
    <property type="component" value="Unplaced"/>
</dbReference>
<protein>
    <submittedName>
        <fullName evidence="2">Phytanoyl-CoA dioxygenase</fullName>
    </submittedName>
</protein>
<organism evidence="1 2">
    <name type="scientific">Acrobeloides nanus</name>
    <dbReference type="NCBI Taxonomy" id="290746"/>
    <lineage>
        <taxon>Eukaryota</taxon>
        <taxon>Metazoa</taxon>
        <taxon>Ecdysozoa</taxon>
        <taxon>Nematoda</taxon>
        <taxon>Chromadorea</taxon>
        <taxon>Rhabditida</taxon>
        <taxon>Tylenchina</taxon>
        <taxon>Cephalobomorpha</taxon>
        <taxon>Cephaloboidea</taxon>
        <taxon>Cephalobidae</taxon>
        <taxon>Acrobeloides</taxon>
    </lineage>
</organism>
<reference evidence="2" key="1">
    <citation type="submission" date="2022-11" db="UniProtKB">
        <authorList>
            <consortium name="WormBaseParasite"/>
        </authorList>
    </citation>
    <scope>IDENTIFICATION</scope>
</reference>
<dbReference type="Gene3D" id="2.60.120.620">
    <property type="entry name" value="q2cbj1_9rhob like domain"/>
    <property type="match status" value="1"/>
</dbReference>
<evidence type="ECO:0000313" key="1">
    <source>
        <dbReference type="Proteomes" id="UP000887540"/>
    </source>
</evidence>
<evidence type="ECO:0000313" key="2">
    <source>
        <dbReference type="WBParaSite" id="ACRNAN_scaffold1748.g6352.t1"/>
    </source>
</evidence>
<name>A0A914D2K6_9BILA</name>
<dbReference type="SUPFAM" id="SSF51197">
    <property type="entry name" value="Clavaminate synthase-like"/>
    <property type="match status" value="1"/>
</dbReference>
<dbReference type="PANTHER" id="PTHR31630">
    <property type="entry name" value="PHYTANOYL-COA DIOXYGENASE-RELATED-RELATED"/>
    <property type="match status" value="1"/>
</dbReference>
<keyword evidence="1" id="KW-1185">Reference proteome</keyword>